<dbReference type="EMBL" id="CP012508">
    <property type="protein sequence ID" value="ALB23787.1"/>
    <property type="molecule type" value="Genomic_DNA"/>
</dbReference>
<dbReference type="AlphaFoldDB" id="A0A1L6TEB0"/>
<accession>A0A1L6TEB0</accession>
<dbReference type="InterPro" id="IPR036182">
    <property type="entry name" value="PCuAC_sf"/>
</dbReference>
<dbReference type="SUPFAM" id="SSF110087">
    <property type="entry name" value="DR1885-like metal-binding protein"/>
    <property type="match status" value="1"/>
</dbReference>
<organism evidence="1 2">
    <name type="scientific">Piscirickettsia salmonis</name>
    <dbReference type="NCBI Taxonomy" id="1238"/>
    <lineage>
        <taxon>Bacteria</taxon>
        <taxon>Pseudomonadati</taxon>
        <taxon>Pseudomonadota</taxon>
        <taxon>Gammaproteobacteria</taxon>
        <taxon>Thiotrichales</taxon>
        <taxon>Piscirickettsiaceae</taxon>
        <taxon>Piscirickettsia</taxon>
    </lineage>
</organism>
<gene>
    <name evidence="1" type="ORF">KU39_2611</name>
</gene>
<reference evidence="1 2" key="1">
    <citation type="journal article" date="2014" name="Genome Announc.">
        <title>Comparative Genome Analysis of Two Isolates of the Fish Pathogen Piscirickettsia salmonis from Different Hosts Reveals Major Differences in Virulence-Associated Secretion Systems.</title>
        <authorList>
            <person name="Bohle H."/>
            <person name="Henriquez P."/>
            <person name="Grothusen H."/>
            <person name="Navas E."/>
            <person name="Sandoval A."/>
            <person name="Bustamante F."/>
            <person name="Bustos P."/>
            <person name="Mancilla M."/>
        </authorList>
    </citation>
    <scope>NUCLEOTIDE SEQUENCE [LARGE SCALE GENOMIC DNA]</scope>
    <source>
        <strain evidence="2">B1-32597</strain>
    </source>
</reference>
<dbReference type="RefSeq" id="WP_017377116.1">
    <property type="nucleotide sequence ID" value="NZ_CP012508.1"/>
</dbReference>
<dbReference type="Proteomes" id="UP000029558">
    <property type="component" value="Chromosome"/>
</dbReference>
<dbReference type="PANTHER" id="PTHR36302">
    <property type="entry name" value="BLR7088 PROTEIN"/>
    <property type="match status" value="1"/>
</dbReference>
<name>A0A1L6TEB0_PISSA</name>
<evidence type="ECO:0000313" key="2">
    <source>
        <dbReference type="Proteomes" id="UP000029558"/>
    </source>
</evidence>
<dbReference type="PANTHER" id="PTHR36302:SF1">
    <property type="entry name" value="COPPER CHAPERONE PCU(A)C"/>
    <property type="match status" value="1"/>
</dbReference>
<dbReference type="InterPro" id="IPR058248">
    <property type="entry name" value="Lxx211020-like"/>
</dbReference>
<dbReference type="OrthoDB" id="9796962at2"/>
<dbReference type="Pfam" id="PF04314">
    <property type="entry name" value="PCuAC"/>
    <property type="match status" value="1"/>
</dbReference>
<evidence type="ECO:0000313" key="1">
    <source>
        <dbReference type="EMBL" id="ALB23787.1"/>
    </source>
</evidence>
<proteinExistence type="predicted"/>
<dbReference type="Gene3D" id="2.60.40.1890">
    <property type="entry name" value="PCu(A)C copper chaperone"/>
    <property type="match status" value="1"/>
</dbReference>
<dbReference type="InterPro" id="IPR007410">
    <property type="entry name" value="LpqE-like"/>
</dbReference>
<sequence length="163" mass="18308">MIKTLNKAKNFTVILSMVIAVCITLAISFANTPQDYQPVLKQQSRVAAQVITITKAHIISNKLKIHDNAIISAVINNHSNQHHEIIAAYSPIAQIIQLHKTHDQSSTMKQLDHISLGPHESLTLNKDQYHIMLINLNQALTNQEKTPLFIEFKDGSWLKTLVS</sequence>
<protein>
    <submittedName>
        <fullName evidence="1">Copper metallochaperone</fullName>
    </submittedName>
</protein>